<name>A0A3N4KRL1_9PEZI</name>
<reference evidence="1 2" key="1">
    <citation type="journal article" date="2018" name="Nat. Ecol. Evol.">
        <title>Pezizomycetes genomes reveal the molecular basis of ectomycorrhizal truffle lifestyle.</title>
        <authorList>
            <person name="Murat C."/>
            <person name="Payen T."/>
            <person name="Noel B."/>
            <person name="Kuo A."/>
            <person name="Morin E."/>
            <person name="Chen J."/>
            <person name="Kohler A."/>
            <person name="Krizsan K."/>
            <person name="Balestrini R."/>
            <person name="Da Silva C."/>
            <person name="Montanini B."/>
            <person name="Hainaut M."/>
            <person name="Levati E."/>
            <person name="Barry K.W."/>
            <person name="Belfiori B."/>
            <person name="Cichocki N."/>
            <person name="Clum A."/>
            <person name="Dockter R.B."/>
            <person name="Fauchery L."/>
            <person name="Guy J."/>
            <person name="Iotti M."/>
            <person name="Le Tacon F."/>
            <person name="Lindquist E.A."/>
            <person name="Lipzen A."/>
            <person name="Malagnac F."/>
            <person name="Mello A."/>
            <person name="Molinier V."/>
            <person name="Miyauchi S."/>
            <person name="Poulain J."/>
            <person name="Riccioni C."/>
            <person name="Rubini A."/>
            <person name="Sitrit Y."/>
            <person name="Splivallo R."/>
            <person name="Traeger S."/>
            <person name="Wang M."/>
            <person name="Zifcakova L."/>
            <person name="Wipf D."/>
            <person name="Zambonelli A."/>
            <person name="Paolocci F."/>
            <person name="Nowrousian M."/>
            <person name="Ottonello S."/>
            <person name="Baldrian P."/>
            <person name="Spatafora J.W."/>
            <person name="Henrissat B."/>
            <person name="Nagy L.G."/>
            <person name="Aury J.M."/>
            <person name="Wincker P."/>
            <person name="Grigoriev I.V."/>
            <person name="Bonfante P."/>
            <person name="Martin F.M."/>
        </authorList>
    </citation>
    <scope>NUCLEOTIDE SEQUENCE [LARGE SCALE GENOMIC DNA]</scope>
    <source>
        <strain evidence="1 2">CCBAS932</strain>
    </source>
</reference>
<dbReference type="EMBL" id="ML119132">
    <property type="protein sequence ID" value="RPB11932.1"/>
    <property type="molecule type" value="Genomic_DNA"/>
</dbReference>
<keyword evidence="2" id="KW-1185">Reference proteome</keyword>
<dbReference type="AlphaFoldDB" id="A0A3N4KRL1"/>
<evidence type="ECO:0000313" key="1">
    <source>
        <dbReference type="EMBL" id="RPB11932.1"/>
    </source>
</evidence>
<organism evidence="1 2">
    <name type="scientific">Morchella conica CCBAS932</name>
    <dbReference type="NCBI Taxonomy" id="1392247"/>
    <lineage>
        <taxon>Eukaryota</taxon>
        <taxon>Fungi</taxon>
        <taxon>Dikarya</taxon>
        <taxon>Ascomycota</taxon>
        <taxon>Pezizomycotina</taxon>
        <taxon>Pezizomycetes</taxon>
        <taxon>Pezizales</taxon>
        <taxon>Morchellaceae</taxon>
        <taxon>Morchella</taxon>
    </lineage>
</organism>
<accession>A0A3N4KRL1</accession>
<proteinExistence type="predicted"/>
<sequence>MDQTNGQHQDALDLSGPLLYHDFPGLGYLNQPGLFDEPLLYQWGDLHRPQCLGPFVLLDLPESLRPEQLNPPRLENQPPVEVNDHPIVERRNSLQVRSLEEAPEYLNPLRLFDLHRPEYLDPFEPPDLPEPLRPEQLNPLGPEDQPLVVIIDDHPIIERQDPPPAVPELCNGKCKGNLIGPHKCQRLQRRLHITCLSNDCTHVFTTKNDFNRH</sequence>
<evidence type="ECO:0000313" key="2">
    <source>
        <dbReference type="Proteomes" id="UP000277580"/>
    </source>
</evidence>
<dbReference type="Proteomes" id="UP000277580">
    <property type="component" value="Unassembled WGS sequence"/>
</dbReference>
<gene>
    <name evidence="1" type="ORF">P167DRAFT_589245</name>
</gene>
<protein>
    <submittedName>
        <fullName evidence="1">Uncharacterized protein</fullName>
    </submittedName>
</protein>
<dbReference type="InParanoid" id="A0A3N4KRL1"/>